<dbReference type="Pfam" id="PF02515">
    <property type="entry name" value="CoA_transf_3"/>
    <property type="match status" value="1"/>
</dbReference>
<gene>
    <name evidence="3" type="ORF">PG986_008705</name>
</gene>
<evidence type="ECO:0000256" key="1">
    <source>
        <dbReference type="ARBA" id="ARBA00008383"/>
    </source>
</evidence>
<dbReference type="SUPFAM" id="SSF89796">
    <property type="entry name" value="CoA-transferase family III (CaiB/BaiF)"/>
    <property type="match status" value="2"/>
</dbReference>
<protein>
    <submittedName>
        <fullName evidence="3">Uncharacterized protein</fullName>
    </submittedName>
</protein>
<name>A0ABR1Q617_9PEZI</name>
<dbReference type="RefSeq" id="XP_066697325.1">
    <property type="nucleotide sequence ID" value="XM_066844927.1"/>
</dbReference>
<dbReference type="Proteomes" id="UP001391051">
    <property type="component" value="Unassembled WGS sequence"/>
</dbReference>
<dbReference type="PANTHER" id="PTHR48229:SF1">
    <property type="entry name" value="ALPHA METHYLACYL-COA RACEMASE-RELATED"/>
    <property type="match status" value="1"/>
</dbReference>
<comment type="similarity">
    <text evidence="1">Belongs to the CoA-transferase III family.</text>
</comment>
<evidence type="ECO:0000313" key="4">
    <source>
        <dbReference type="Proteomes" id="UP001391051"/>
    </source>
</evidence>
<evidence type="ECO:0000256" key="2">
    <source>
        <dbReference type="SAM" id="MobiDB-lite"/>
    </source>
</evidence>
<comment type="caution">
    <text evidence="3">The sequence shown here is derived from an EMBL/GenBank/DDBJ whole genome shotgun (WGS) entry which is preliminary data.</text>
</comment>
<proteinExistence type="inferred from homology"/>
<dbReference type="InterPro" id="IPR003673">
    <property type="entry name" value="CoA-Trfase_fam_III"/>
</dbReference>
<dbReference type="PANTHER" id="PTHR48229">
    <property type="entry name" value="CAIB/BAIF FAMILY ENZYME (AFU_ORTHOLOGUE AFUA_1G05360)-RELATED"/>
    <property type="match status" value="1"/>
</dbReference>
<reference evidence="3 4" key="1">
    <citation type="submission" date="2023-01" db="EMBL/GenBank/DDBJ databases">
        <title>Analysis of 21 Apiospora genomes using comparative genomics revels a genus with tremendous synthesis potential of carbohydrate active enzymes and secondary metabolites.</title>
        <authorList>
            <person name="Sorensen T."/>
        </authorList>
    </citation>
    <scope>NUCLEOTIDE SEQUENCE [LARGE SCALE GENOMIC DNA]</scope>
    <source>
        <strain evidence="3 4">CBS 24483</strain>
    </source>
</reference>
<keyword evidence="4" id="KW-1185">Reference proteome</keyword>
<accession>A0ABR1Q617</accession>
<dbReference type="Gene3D" id="3.40.50.10540">
    <property type="entry name" value="Crotonobetainyl-coa:carnitine coa-transferase, domain 1"/>
    <property type="match status" value="1"/>
</dbReference>
<dbReference type="InterPro" id="IPR023606">
    <property type="entry name" value="CoA-Trfase_III_dom_1_sf"/>
</dbReference>
<evidence type="ECO:0000313" key="3">
    <source>
        <dbReference type="EMBL" id="KAK7947819.1"/>
    </source>
</evidence>
<dbReference type="EMBL" id="JAQQWE010000006">
    <property type="protein sequence ID" value="KAK7947819.1"/>
    <property type="molecule type" value="Genomic_DNA"/>
</dbReference>
<organism evidence="3 4">
    <name type="scientific">Apiospora aurea</name>
    <dbReference type="NCBI Taxonomy" id="335848"/>
    <lineage>
        <taxon>Eukaryota</taxon>
        <taxon>Fungi</taxon>
        <taxon>Dikarya</taxon>
        <taxon>Ascomycota</taxon>
        <taxon>Pezizomycotina</taxon>
        <taxon>Sordariomycetes</taxon>
        <taxon>Xylariomycetidae</taxon>
        <taxon>Amphisphaeriales</taxon>
        <taxon>Apiosporaceae</taxon>
        <taxon>Apiospora</taxon>
    </lineage>
</organism>
<feature type="compositionally biased region" description="Low complexity" evidence="2">
    <location>
        <begin position="166"/>
        <end position="177"/>
    </location>
</feature>
<sequence>MISGVGDLRQGVRRAASSPLVYRATTIYETANRGVWFQLHGSLDSWEILDHLGIGKELDAEARANDAASACTGTARRELEQLMVEKGLSGSVIFSPAGWRQTEMGRSLARHPLINYARQDQCPPLAPPPLPAQMETSGLFTASKSSSWSALSPARPPGPRWRLWAPRSSGSTRPSPKTTRRRSPSSLMAGKTTVDLDLEDPTDRERLTSLYEQADVVIQGYRLGSLERRGFGLQAALHIANKRGKGVVFVDENCYGPDGYYAERPGWQQVADAAAGSSYVMGQAFGCPPGQGVLPSLPISDMATGILTSLTAVCGLRDRAKFGGSYHGHASLTA</sequence>
<dbReference type="InterPro" id="IPR052985">
    <property type="entry name" value="CoA-trans_III_biosynth/detox"/>
</dbReference>
<dbReference type="GeneID" id="92077989"/>
<feature type="region of interest" description="Disordered" evidence="2">
    <location>
        <begin position="145"/>
        <end position="193"/>
    </location>
</feature>